<name>A0A0C2DDN6_9BACT</name>
<proteinExistence type="predicted"/>
<dbReference type="InterPro" id="IPR014710">
    <property type="entry name" value="RmlC-like_jellyroll"/>
</dbReference>
<dbReference type="AlphaFoldDB" id="A0A0C2DDN6"/>
<protein>
    <recommendedName>
        <fullName evidence="3">AraC-type arabinose-binding/dimerisation domain-containing protein</fullName>
    </recommendedName>
</protein>
<gene>
    <name evidence="1" type="ORF">DB30_00074</name>
</gene>
<dbReference type="InterPro" id="IPR011051">
    <property type="entry name" value="RmlC_Cupin_sf"/>
</dbReference>
<dbReference type="Gene3D" id="2.60.120.10">
    <property type="entry name" value="Jelly Rolls"/>
    <property type="match status" value="1"/>
</dbReference>
<organism evidence="1 2">
    <name type="scientific">Enhygromyxa salina</name>
    <dbReference type="NCBI Taxonomy" id="215803"/>
    <lineage>
        <taxon>Bacteria</taxon>
        <taxon>Pseudomonadati</taxon>
        <taxon>Myxococcota</taxon>
        <taxon>Polyangia</taxon>
        <taxon>Nannocystales</taxon>
        <taxon>Nannocystaceae</taxon>
        <taxon>Enhygromyxa</taxon>
    </lineage>
</organism>
<comment type="caution">
    <text evidence="1">The sequence shown here is derived from an EMBL/GenBank/DDBJ whole genome shotgun (WGS) entry which is preliminary data.</text>
</comment>
<evidence type="ECO:0008006" key="3">
    <source>
        <dbReference type="Google" id="ProtNLM"/>
    </source>
</evidence>
<evidence type="ECO:0000313" key="1">
    <source>
        <dbReference type="EMBL" id="KIG19565.1"/>
    </source>
</evidence>
<dbReference type="Proteomes" id="UP000031599">
    <property type="component" value="Unassembled WGS sequence"/>
</dbReference>
<evidence type="ECO:0000313" key="2">
    <source>
        <dbReference type="Proteomes" id="UP000031599"/>
    </source>
</evidence>
<reference evidence="1 2" key="1">
    <citation type="submission" date="2014-12" db="EMBL/GenBank/DDBJ databases">
        <title>Genome assembly of Enhygromyxa salina DSM 15201.</title>
        <authorList>
            <person name="Sharma G."/>
            <person name="Subramanian S."/>
        </authorList>
    </citation>
    <scope>NUCLEOTIDE SEQUENCE [LARGE SCALE GENOMIC DNA]</scope>
    <source>
        <strain evidence="1 2">DSM 15201</strain>
    </source>
</reference>
<dbReference type="RefSeq" id="WP_052545921.1">
    <property type="nucleotide sequence ID" value="NZ_JMCC02000001.1"/>
</dbReference>
<accession>A0A0C2DDN6</accession>
<sequence length="226" mass="23596">MKLIASPTNDAAIDASATMYPSRISALRGEGELANPTSSFFGYVVDGSAQIATRNLEVTGRAGTYFACPGPVQVRADGLTIVIERLGYRCLPQAGSVEAQGRLAYIDGCSDTVLVAPARQGDPVLNLLHFPTGVRQSVHSHPSIRLGVVAGGAGFAFGPGGGGAGSGADWRLALQPGSMFMLPAHEMHAFSTAESGSSLDIIAFHPDSDWGPTDGIHPMLNRTYLR</sequence>
<dbReference type="EMBL" id="JMCC02000001">
    <property type="protein sequence ID" value="KIG19565.1"/>
    <property type="molecule type" value="Genomic_DNA"/>
</dbReference>
<dbReference type="SUPFAM" id="SSF51182">
    <property type="entry name" value="RmlC-like cupins"/>
    <property type="match status" value="1"/>
</dbReference>